<protein>
    <submittedName>
        <fullName evidence="1">Uncharacterized protein</fullName>
    </submittedName>
</protein>
<keyword evidence="2" id="KW-1185">Reference proteome</keyword>
<gene>
    <name evidence="1" type="ORF">IEE83_15620</name>
</gene>
<reference evidence="2" key="1">
    <citation type="submission" date="2023-07" db="EMBL/GenBank/DDBJ databases">
        <title>Dyadobacter sp. nov 'subterranea' isolated from contaminted grondwater.</title>
        <authorList>
            <person name="Szabo I."/>
            <person name="Al-Omari J."/>
            <person name="Szerdahelyi S.G."/>
            <person name="Rado J."/>
        </authorList>
    </citation>
    <scope>NUCLEOTIDE SEQUENCE [LARGE SCALE GENOMIC DNA]</scope>
    <source>
        <strain evidence="2">UP-52</strain>
    </source>
</reference>
<dbReference type="EMBL" id="JACYGY010000001">
    <property type="protein sequence ID" value="MBE9463314.1"/>
    <property type="molecule type" value="Genomic_DNA"/>
</dbReference>
<dbReference type="Proteomes" id="UP000634134">
    <property type="component" value="Unassembled WGS sequence"/>
</dbReference>
<evidence type="ECO:0000313" key="2">
    <source>
        <dbReference type="Proteomes" id="UP000634134"/>
    </source>
</evidence>
<sequence>MENMFSAQEIEVVVSKEAIFTAETVVFWSSLSFTNKESFESGFTSKNKEFLDFLNSNRLEIIRTVDSTSSFGEYVYNTPVYQILLNHDQYLLLEKYRDSHPELGGMAVKPEFSQKDKELLLHDITVQAWREADEIAIKKGLVLKNEYKSEEIIEKKNSWVTGPPASARYDHFKQPLSATYKFTFKTL</sequence>
<evidence type="ECO:0000313" key="1">
    <source>
        <dbReference type="EMBL" id="MBE9463314.1"/>
    </source>
</evidence>
<organism evidence="1 2">
    <name type="scientific">Dyadobacter subterraneus</name>
    <dbReference type="NCBI Taxonomy" id="2773304"/>
    <lineage>
        <taxon>Bacteria</taxon>
        <taxon>Pseudomonadati</taxon>
        <taxon>Bacteroidota</taxon>
        <taxon>Cytophagia</taxon>
        <taxon>Cytophagales</taxon>
        <taxon>Spirosomataceae</taxon>
        <taxon>Dyadobacter</taxon>
    </lineage>
</organism>
<comment type="caution">
    <text evidence="1">The sequence shown here is derived from an EMBL/GenBank/DDBJ whole genome shotgun (WGS) entry which is preliminary data.</text>
</comment>
<accession>A0ABR9WDV3</accession>
<name>A0ABR9WDV3_9BACT</name>
<dbReference type="RefSeq" id="WP_194121453.1">
    <property type="nucleotide sequence ID" value="NZ_JACYGY010000001.1"/>
</dbReference>
<proteinExistence type="predicted"/>